<proteinExistence type="predicted"/>
<reference evidence="1" key="1">
    <citation type="journal article" date="2019" name="Sci. Rep.">
        <title>Draft genome of Tanacetum cinerariifolium, the natural source of mosquito coil.</title>
        <authorList>
            <person name="Yamashiro T."/>
            <person name="Shiraishi A."/>
            <person name="Satake H."/>
            <person name="Nakayama K."/>
        </authorList>
    </citation>
    <scope>NUCLEOTIDE SEQUENCE</scope>
</reference>
<name>A0A6L2KHJ2_TANCI</name>
<accession>A0A6L2KHJ2</accession>
<comment type="caution">
    <text evidence="1">The sequence shown here is derived from an EMBL/GenBank/DDBJ whole genome shotgun (WGS) entry which is preliminary data.</text>
</comment>
<protein>
    <submittedName>
        <fullName evidence="1">Uncharacterized protein</fullName>
    </submittedName>
</protein>
<dbReference type="EMBL" id="BKCJ010002480">
    <property type="protein sequence ID" value="GEU48846.1"/>
    <property type="molecule type" value="Genomic_DNA"/>
</dbReference>
<dbReference type="AlphaFoldDB" id="A0A6L2KHJ2"/>
<organism evidence="1">
    <name type="scientific">Tanacetum cinerariifolium</name>
    <name type="common">Dalmatian daisy</name>
    <name type="synonym">Chrysanthemum cinerariifolium</name>
    <dbReference type="NCBI Taxonomy" id="118510"/>
    <lineage>
        <taxon>Eukaryota</taxon>
        <taxon>Viridiplantae</taxon>
        <taxon>Streptophyta</taxon>
        <taxon>Embryophyta</taxon>
        <taxon>Tracheophyta</taxon>
        <taxon>Spermatophyta</taxon>
        <taxon>Magnoliopsida</taxon>
        <taxon>eudicotyledons</taxon>
        <taxon>Gunneridae</taxon>
        <taxon>Pentapetalae</taxon>
        <taxon>asterids</taxon>
        <taxon>campanulids</taxon>
        <taxon>Asterales</taxon>
        <taxon>Asteraceae</taxon>
        <taxon>Asteroideae</taxon>
        <taxon>Anthemideae</taxon>
        <taxon>Anthemidinae</taxon>
        <taxon>Tanacetum</taxon>
    </lineage>
</organism>
<sequence>MNETPLRELRQTSNSTNLSTVMMDKEMARDFDIERRLLEVVTELQASLNARREIINEAKINKNAKMVKSVAFFRDQQDKDLKLMNELILNVTIRYFRNMKGIVDISEFFRKLNPICHWANPFKDFKWSNVSWAKLSLFSESDDTFTSLQALSNFHYLFSGFMDYFWSRKLNISNFGPTNRNEMCGFGKAVDNDPNYVMSFDVLDNFKTKSIVILSHLHIGISGCIGKPDGF</sequence>
<evidence type="ECO:0000313" key="1">
    <source>
        <dbReference type="EMBL" id="GEU48846.1"/>
    </source>
</evidence>
<gene>
    <name evidence="1" type="ORF">Tci_020824</name>
</gene>